<dbReference type="Pfam" id="PF00169">
    <property type="entry name" value="PH"/>
    <property type="match status" value="1"/>
</dbReference>
<dbReference type="InterPro" id="IPR015679">
    <property type="entry name" value="PLipase_D_fam"/>
</dbReference>
<dbReference type="KEGG" id="pmrn:116956727"/>
<dbReference type="PIRSF" id="PIRSF009376">
    <property type="entry name" value="Phospholipase_D_euk"/>
    <property type="match status" value="1"/>
</dbReference>
<accession>A0AAJ7XH03</accession>
<dbReference type="PROSITE" id="PS50195">
    <property type="entry name" value="PX"/>
    <property type="match status" value="1"/>
</dbReference>
<dbReference type="SUPFAM" id="SSF50729">
    <property type="entry name" value="PH domain-like"/>
    <property type="match status" value="1"/>
</dbReference>
<evidence type="ECO:0000256" key="9">
    <source>
        <dbReference type="PIRNR" id="PIRNR009376"/>
    </source>
</evidence>
<dbReference type="PANTHER" id="PTHR18896">
    <property type="entry name" value="PHOSPHOLIPASE D"/>
    <property type="match status" value="1"/>
</dbReference>
<name>A0AAJ7XH03_PETMA</name>
<dbReference type="InterPro" id="IPR025202">
    <property type="entry name" value="PLD-like_dom"/>
</dbReference>
<dbReference type="GO" id="GO:0012505">
    <property type="term" value="C:endomembrane system"/>
    <property type="evidence" value="ECO:0007669"/>
    <property type="project" value="UniProtKB-SubCell"/>
</dbReference>
<dbReference type="GO" id="GO:0004630">
    <property type="term" value="F:phospholipase D activity"/>
    <property type="evidence" value="ECO:0007669"/>
    <property type="project" value="UniProtKB-UniRule"/>
</dbReference>
<dbReference type="GO" id="GO:0060627">
    <property type="term" value="P:regulation of vesicle-mediated transport"/>
    <property type="evidence" value="ECO:0007669"/>
    <property type="project" value="TreeGrafter"/>
</dbReference>
<dbReference type="GO" id="GO:0006654">
    <property type="term" value="P:phosphatidic acid biosynthetic process"/>
    <property type="evidence" value="ECO:0007669"/>
    <property type="project" value="InterPro"/>
</dbReference>
<keyword evidence="6" id="KW-0443">Lipid metabolism</keyword>
<evidence type="ECO:0000259" key="11">
    <source>
        <dbReference type="PROSITE" id="PS50003"/>
    </source>
</evidence>
<dbReference type="PANTHER" id="PTHR18896:SF198">
    <property type="entry name" value="PHOSPHOLIPASE"/>
    <property type="match status" value="1"/>
</dbReference>
<evidence type="ECO:0000256" key="4">
    <source>
        <dbReference type="ARBA" id="ARBA00022801"/>
    </source>
</evidence>
<dbReference type="CDD" id="cd09141">
    <property type="entry name" value="PLDc_vPLD1_2_yPLD_like_2"/>
    <property type="match status" value="1"/>
</dbReference>
<evidence type="ECO:0000256" key="2">
    <source>
        <dbReference type="ARBA" id="ARBA00008664"/>
    </source>
</evidence>
<protein>
    <recommendedName>
        <fullName evidence="9">Phospholipase</fullName>
        <ecNumber evidence="9">3.1.4.4</ecNumber>
    </recommendedName>
</protein>
<dbReference type="GO" id="GO:0009395">
    <property type="term" value="P:phospholipid catabolic process"/>
    <property type="evidence" value="ECO:0007669"/>
    <property type="project" value="TreeGrafter"/>
</dbReference>
<dbReference type="Gene3D" id="3.30.1520.10">
    <property type="entry name" value="Phox-like domain"/>
    <property type="match status" value="1"/>
</dbReference>
<dbReference type="Proteomes" id="UP001318040">
    <property type="component" value="Chromosome 67"/>
</dbReference>
<feature type="region of interest" description="Disordered" evidence="10">
    <location>
        <begin position="563"/>
        <end position="598"/>
    </location>
</feature>
<evidence type="ECO:0000256" key="6">
    <source>
        <dbReference type="ARBA" id="ARBA00023098"/>
    </source>
</evidence>
<feature type="domain" description="PLD phosphodiesterase" evidence="12">
    <location>
        <begin position="480"/>
        <end position="507"/>
    </location>
</feature>
<dbReference type="InterPro" id="IPR001736">
    <property type="entry name" value="PLipase_D/transphosphatidylase"/>
</dbReference>
<dbReference type="AlphaFoldDB" id="A0AAJ7XH03"/>
<dbReference type="CDD" id="cd09138">
    <property type="entry name" value="PLDc_vPLD1_2_yPLD_like_1"/>
    <property type="match status" value="1"/>
</dbReference>
<dbReference type="CDD" id="cd01254">
    <property type="entry name" value="PH_PLD"/>
    <property type="match status" value="1"/>
</dbReference>
<evidence type="ECO:0000259" key="13">
    <source>
        <dbReference type="PROSITE" id="PS50195"/>
    </source>
</evidence>
<dbReference type="Pfam" id="PF00787">
    <property type="entry name" value="PX"/>
    <property type="match status" value="1"/>
</dbReference>
<dbReference type="SUPFAM" id="SSF64268">
    <property type="entry name" value="PX domain"/>
    <property type="match status" value="1"/>
</dbReference>
<feature type="domain" description="PX" evidence="13">
    <location>
        <begin position="92"/>
        <end position="232"/>
    </location>
</feature>
<dbReference type="InterPro" id="IPR036871">
    <property type="entry name" value="PX_dom_sf"/>
</dbReference>
<dbReference type="Pfam" id="PF00614">
    <property type="entry name" value="PLDc"/>
    <property type="match status" value="1"/>
</dbReference>
<proteinExistence type="inferred from homology"/>
<comment type="similarity">
    <text evidence="2 9">Belongs to the phospholipase D family.</text>
</comment>
<evidence type="ECO:0000256" key="7">
    <source>
        <dbReference type="ARBA" id="ARBA00023288"/>
    </source>
</evidence>
<dbReference type="GO" id="GO:0035091">
    <property type="term" value="F:phosphatidylinositol binding"/>
    <property type="evidence" value="ECO:0007669"/>
    <property type="project" value="InterPro"/>
</dbReference>
<dbReference type="InterPro" id="IPR016555">
    <property type="entry name" value="PLipase_D_euk"/>
</dbReference>
<sequence length="1073" mass="120066">MRAARSSPCPATLTKSSCPATLTKSPCPATLTKSPCPATLTKSPCPATLTKSPCPATLTKSPWEAATGAAIAFASIQRPSAERSVFLPGRGFRVRVTHVERLGSSRAEKSSCMFTVELSHGEFAWTIRRRYKHFQALHQELQRYRTLLHIPIPTRCGPRRGGRDGDDRKIPALPHRIVDGKRHDDLDGGGRDEHTTSIRRKQIEQYLSTLLETPIYRDYAAMWEFLEVSFLSFIRDLGPKGIEGYLMKRSGGYKMGHCGGGEACSRWSKRWFVLKDSFLLYTDADGGHVSGVLLFDRDFDAQTNNSNDSSHADKTARVNIENMSRTLTVRCPSFRHSLWWSKSLREFAETHGSDYKHSNRFDGFAPPRPLTHARWFVNAAEYFVQVADALQEAKEEIFITDWWLSPEIFLKRPPMEGNYWRLDWVLKRKAESGVRVYVLLYKEVELALGINSGYSKRSLMGMHPNIRVLRHPDKVPSSVLLWAHHEKLVVVDQAVAFLGGLDLAYGRWDDHQHRLTDIGSVQRTVDTSLTHTSERAPMSPISTDSLTDLSVKRGGGGGGAIADGAAARGGTRGGAGTTAAGGVEGSEEPDGAGASGNRDLMDNIVQRWRGVLRNRLTRESRSTWKKPDDKERTATLQGQARFWHGKDYCNFVLKDWVRLDKPFDDFINRHETPRMPWHDVAAVVHGAAARDVARHFIQRWNYTRTMKKKKSTATFPMLVPKSLSTADEAARRVPGSQPLTVQILRSACDWSVGIRRVEDSILQAYVSAIQRSRHYIYIENQFFISCCDDKTVLNGIGDALVQAILSAHREGRRFRVFVVLPLLPGFEGDISSGGASAIHTIMHFNYRTMCRGRYSIVERLTAEVGSAWVNHVSFCGLRTHAELGGHPVTELVYVHSKLMVVDDTTVIIGSANINDRSMLGRRDSEVALVAEDTNFVASTMDGKPYQAGAFAHSLRTYCFRLVLGLLDSPEVDISDPVCDHFFKEVWMATAGRNATVYEKVFRCLPSDFVLNRRQLAAFVEEPAMARADPAGALARLADVRGFLVHFPLYFLRDENLLPALGTKEGLMPSELWT</sequence>
<dbReference type="EC" id="3.1.4.4" evidence="9"/>
<dbReference type="SUPFAM" id="SSF56024">
    <property type="entry name" value="Phospholipase D/nuclease"/>
    <property type="match status" value="2"/>
</dbReference>
<dbReference type="FunFam" id="3.30.870.10:FF:000011">
    <property type="entry name" value="Phospholipase"/>
    <property type="match status" value="1"/>
</dbReference>
<dbReference type="InterPro" id="IPR011993">
    <property type="entry name" value="PH-like_dom_sf"/>
</dbReference>
<dbReference type="RefSeq" id="XP_032834394.1">
    <property type="nucleotide sequence ID" value="XM_032978503.1"/>
</dbReference>
<dbReference type="GO" id="GO:0032534">
    <property type="term" value="P:regulation of microvillus assembly"/>
    <property type="evidence" value="ECO:0007669"/>
    <property type="project" value="TreeGrafter"/>
</dbReference>
<evidence type="ECO:0000259" key="12">
    <source>
        <dbReference type="PROSITE" id="PS50035"/>
    </source>
</evidence>
<feature type="domain" description="PLD phosphodiesterase" evidence="12">
    <location>
        <begin position="890"/>
        <end position="917"/>
    </location>
</feature>
<gene>
    <name evidence="15" type="primary">LOC116956727</name>
</gene>
<evidence type="ECO:0000313" key="15">
    <source>
        <dbReference type="RefSeq" id="XP_032834394.1"/>
    </source>
</evidence>
<dbReference type="Gene3D" id="3.30.870.10">
    <property type="entry name" value="Endonuclease Chain A"/>
    <property type="match status" value="3"/>
</dbReference>
<evidence type="ECO:0000256" key="5">
    <source>
        <dbReference type="ARBA" id="ARBA00022963"/>
    </source>
</evidence>
<evidence type="ECO:0000256" key="1">
    <source>
        <dbReference type="ARBA" id="ARBA00000798"/>
    </source>
</evidence>
<dbReference type="InterPro" id="IPR001849">
    <property type="entry name" value="PH_domain"/>
</dbReference>
<organism evidence="14 15">
    <name type="scientific">Petromyzon marinus</name>
    <name type="common">Sea lamprey</name>
    <dbReference type="NCBI Taxonomy" id="7757"/>
    <lineage>
        <taxon>Eukaryota</taxon>
        <taxon>Metazoa</taxon>
        <taxon>Chordata</taxon>
        <taxon>Craniata</taxon>
        <taxon>Vertebrata</taxon>
        <taxon>Cyclostomata</taxon>
        <taxon>Hyperoartia</taxon>
        <taxon>Petromyzontiformes</taxon>
        <taxon>Petromyzontidae</taxon>
        <taxon>Petromyzon</taxon>
    </lineage>
</organism>
<keyword evidence="5 9" id="KW-0442">Lipid degradation</keyword>
<keyword evidence="3" id="KW-0677">Repeat</keyword>
<keyword evidence="14" id="KW-1185">Reference proteome</keyword>
<comment type="subcellular location">
    <subcellularLocation>
        <location evidence="8">Endomembrane system</location>
        <topology evidence="8">Lipid-anchor</topology>
    </subcellularLocation>
</comment>
<dbReference type="PROSITE" id="PS50003">
    <property type="entry name" value="PH_DOMAIN"/>
    <property type="match status" value="1"/>
</dbReference>
<evidence type="ECO:0000256" key="8">
    <source>
        <dbReference type="ARBA" id="ARBA00037868"/>
    </source>
</evidence>
<dbReference type="SMART" id="SM00155">
    <property type="entry name" value="PLDc"/>
    <property type="match status" value="2"/>
</dbReference>
<evidence type="ECO:0000313" key="14">
    <source>
        <dbReference type="Proteomes" id="UP001318040"/>
    </source>
</evidence>
<evidence type="ECO:0000256" key="10">
    <source>
        <dbReference type="SAM" id="MobiDB-lite"/>
    </source>
</evidence>
<dbReference type="InterPro" id="IPR001683">
    <property type="entry name" value="PX_dom"/>
</dbReference>
<dbReference type="Gene3D" id="2.30.29.30">
    <property type="entry name" value="Pleckstrin-homology domain (PH domain)/Phosphotyrosine-binding domain (PTB)"/>
    <property type="match status" value="1"/>
</dbReference>
<dbReference type="FunFam" id="3.30.870.10:FF:000005">
    <property type="entry name" value="Phospholipase"/>
    <property type="match status" value="1"/>
</dbReference>
<keyword evidence="4 9" id="KW-0378">Hydrolase</keyword>
<dbReference type="SMART" id="SM00312">
    <property type="entry name" value="PX"/>
    <property type="match status" value="1"/>
</dbReference>
<reference evidence="15" key="1">
    <citation type="submission" date="2025-08" db="UniProtKB">
        <authorList>
            <consortium name="RefSeq"/>
        </authorList>
    </citation>
    <scope>IDENTIFICATION</scope>
    <source>
        <tissue evidence="15">Sperm</tissue>
    </source>
</reference>
<dbReference type="Pfam" id="PF13091">
    <property type="entry name" value="PLDc_2"/>
    <property type="match status" value="1"/>
</dbReference>
<dbReference type="SMART" id="SM00233">
    <property type="entry name" value="PH"/>
    <property type="match status" value="1"/>
</dbReference>
<evidence type="ECO:0000256" key="3">
    <source>
        <dbReference type="ARBA" id="ARBA00022737"/>
    </source>
</evidence>
<comment type="catalytic activity">
    <reaction evidence="1 9">
        <text>a 1,2-diacyl-sn-glycero-3-phosphocholine + H2O = a 1,2-diacyl-sn-glycero-3-phosphate + choline + H(+)</text>
        <dbReference type="Rhea" id="RHEA:14445"/>
        <dbReference type="ChEBI" id="CHEBI:15354"/>
        <dbReference type="ChEBI" id="CHEBI:15377"/>
        <dbReference type="ChEBI" id="CHEBI:15378"/>
        <dbReference type="ChEBI" id="CHEBI:57643"/>
        <dbReference type="ChEBI" id="CHEBI:58608"/>
        <dbReference type="EC" id="3.1.4.4"/>
    </reaction>
</comment>
<feature type="domain" description="PH" evidence="11">
    <location>
        <begin position="239"/>
        <end position="349"/>
    </location>
</feature>
<dbReference type="PROSITE" id="PS50035">
    <property type="entry name" value="PLD"/>
    <property type="match status" value="2"/>
</dbReference>
<keyword evidence="7" id="KW-0449">Lipoprotein</keyword>
<dbReference type="GO" id="GO:0035556">
    <property type="term" value="P:intracellular signal transduction"/>
    <property type="evidence" value="ECO:0007669"/>
    <property type="project" value="InterPro"/>
</dbReference>